<keyword evidence="2" id="KW-1185">Reference proteome</keyword>
<sequence>MAKSRTASAAWQACRDNLSHRTEVASVSAFVVGPTRDGHLARLALTAIYTHRGHGARRIIGQEYARDFYKWVGIDTKGVGRDDNPADDGDQPRHTWWPRHAHLCAMLSSVCREAAFDALCNFDADALVAPDAAEVVADAVGGHVRTYISAWGALSMAALARAWPVIDNDNEFAATLRWRARVPTMSVADASNLPASIDGVPDADDSEGLRDFADLTSVRDAALKSTVVAGVEPYSYDGVRIMSRSLRRFEDVAVYHERPALLSGLKAMRHQLYGSPHRL</sequence>
<dbReference type="KEGG" id="vg:16607349"/>
<name>S4W4D0_9VIRU</name>
<evidence type="ECO:0000313" key="1">
    <source>
        <dbReference type="EMBL" id="AGO85562.1"/>
    </source>
</evidence>
<dbReference type="Proteomes" id="UP000204584">
    <property type="component" value="Segment"/>
</dbReference>
<gene>
    <name evidence="1" type="ORF">psal_cds_1238</name>
</gene>
<dbReference type="GeneID" id="16607349"/>
<protein>
    <submittedName>
        <fullName evidence="1">Uncharacterized protein</fullName>
    </submittedName>
</protein>
<organism evidence="1 2">
    <name type="scientific">Pandoravirus salinus</name>
    <dbReference type="NCBI Taxonomy" id="1349410"/>
    <lineage>
        <taxon>Viruses</taxon>
        <taxon>Pandoravirus</taxon>
    </lineage>
</organism>
<dbReference type="RefSeq" id="YP_008438641.1">
    <property type="nucleotide sequence ID" value="NC_022098.1"/>
</dbReference>
<proteinExistence type="predicted"/>
<dbReference type="EMBL" id="KC977571">
    <property type="protein sequence ID" value="AGO85562.1"/>
    <property type="molecule type" value="Genomic_DNA"/>
</dbReference>
<accession>S4W4D0</accession>
<evidence type="ECO:0000313" key="2">
    <source>
        <dbReference type="Proteomes" id="UP000204584"/>
    </source>
</evidence>
<reference evidence="1 2" key="1">
    <citation type="journal article" date="2013" name="Science">
        <title>Pandoraviruses: amoeba viruses with genomes up to 2.5 Mb reaching that of parasitic eukaryotes.</title>
        <authorList>
            <person name="Philippe N."/>
            <person name="Legendre M."/>
            <person name="Doutre G."/>
            <person name="Coute Y."/>
            <person name="Poirot O."/>
            <person name="Lescot M."/>
            <person name="Arslan D."/>
            <person name="Seltzer V."/>
            <person name="Bertaux L."/>
            <person name="Bruley C."/>
            <person name="Garin J."/>
            <person name="Claverie J.M."/>
            <person name="Abergel C."/>
        </authorList>
    </citation>
    <scope>NUCLEOTIDE SEQUENCE [LARGE SCALE GENOMIC DNA]</scope>
</reference>